<evidence type="ECO:0000313" key="9">
    <source>
        <dbReference type="EMBL" id="ERJ12921.1"/>
    </source>
</evidence>
<comment type="subcellular location">
    <subcellularLocation>
        <location evidence="1 7">Cell membrane</location>
        <topology evidence="1 7">Multi-pass membrane protein</topology>
    </subcellularLocation>
</comment>
<proteinExistence type="inferred from homology"/>
<keyword evidence="10" id="KW-1185">Reference proteome</keyword>
<feature type="transmembrane region" description="Helical" evidence="7">
    <location>
        <begin position="106"/>
        <end position="125"/>
    </location>
</feature>
<dbReference type="RefSeq" id="WP_008825666.1">
    <property type="nucleotide sequence ID" value="NZ_AFNU02000003.1"/>
</dbReference>
<dbReference type="SUPFAM" id="SSF161098">
    <property type="entry name" value="MetI-like"/>
    <property type="match status" value="1"/>
</dbReference>
<evidence type="ECO:0000256" key="2">
    <source>
        <dbReference type="ARBA" id="ARBA00022448"/>
    </source>
</evidence>
<dbReference type="PROSITE" id="PS50928">
    <property type="entry name" value="ABC_TM1"/>
    <property type="match status" value="1"/>
</dbReference>
<reference evidence="9 10" key="1">
    <citation type="journal article" date="2011" name="J. Bacteriol.">
        <title>Genome sequence of Haloplasma contractile, an unusual contractile bacterium from a deep-sea anoxic brine lake.</title>
        <authorList>
            <person name="Antunes A."/>
            <person name="Alam I."/>
            <person name="El Dorry H."/>
            <person name="Siam R."/>
            <person name="Robertson A."/>
            <person name="Bajic V.B."/>
            <person name="Stingl U."/>
        </authorList>
    </citation>
    <scope>NUCLEOTIDE SEQUENCE [LARGE SCALE GENOMIC DNA]</scope>
    <source>
        <strain evidence="9 10">SSD-17B</strain>
    </source>
</reference>
<dbReference type="GO" id="GO:0055085">
    <property type="term" value="P:transmembrane transport"/>
    <property type="evidence" value="ECO:0007669"/>
    <property type="project" value="InterPro"/>
</dbReference>
<evidence type="ECO:0000256" key="5">
    <source>
        <dbReference type="ARBA" id="ARBA00022989"/>
    </source>
</evidence>
<feature type="domain" description="ABC transmembrane type-1" evidence="8">
    <location>
        <begin position="69"/>
        <end position="259"/>
    </location>
</feature>
<sequence length="274" mass="30876">MKKTNITHILMICIIFYLFIIIFPFLWVFVTSFKIEKDIWGDQALKLISDQPTLDHYKAIFKQNIVNSLKNSLIVSTVTTLYVTFIAALCAYAIARLRFFGKNIMLSVILGTSMFPQMIIVGPIFNAFERLGLLNSYFVVLPYSTITLPVAVYILVTHFAKIPKSLEESADIDGASKMTIFFRIILPLALPGLFVAAIITFISSWNEFLLTLYLNSDRSYQTATVAITFLRGQFEVFWGQVAAATVVVTIPTLIMVLLFQRQIISGLTQGAIKE</sequence>
<feature type="transmembrane region" description="Helical" evidence="7">
    <location>
        <begin position="73"/>
        <end position="94"/>
    </location>
</feature>
<evidence type="ECO:0000256" key="6">
    <source>
        <dbReference type="ARBA" id="ARBA00023136"/>
    </source>
</evidence>
<dbReference type="Proteomes" id="UP000005707">
    <property type="component" value="Unassembled WGS sequence"/>
</dbReference>
<dbReference type="InterPro" id="IPR050901">
    <property type="entry name" value="BP-dep_ABC_trans_perm"/>
</dbReference>
<protein>
    <submittedName>
        <fullName evidence="9">Trehalose transport system permease protein SugB</fullName>
    </submittedName>
</protein>
<keyword evidence="6 7" id="KW-0472">Membrane</keyword>
<feature type="transmembrane region" description="Helical" evidence="7">
    <location>
        <begin position="137"/>
        <end position="160"/>
    </location>
</feature>
<organism evidence="9 10">
    <name type="scientific">Haloplasma contractile SSD-17B</name>
    <dbReference type="NCBI Taxonomy" id="1033810"/>
    <lineage>
        <taxon>Bacteria</taxon>
        <taxon>Bacillati</taxon>
        <taxon>Mycoplasmatota</taxon>
        <taxon>Mollicutes</taxon>
        <taxon>Haloplasmatales</taxon>
        <taxon>Haloplasmataceae</taxon>
        <taxon>Haloplasma</taxon>
    </lineage>
</organism>
<keyword evidence="5 7" id="KW-1133">Transmembrane helix</keyword>
<evidence type="ECO:0000259" key="8">
    <source>
        <dbReference type="PROSITE" id="PS50928"/>
    </source>
</evidence>
<dbReference type="PANTHER" id="PTHR32243:SF18">
    <property type="entry name" value="INNER MEMBRANE ABC TRANSPORTER PERMEASE PROTEIN YCJP"/>
    <property type="match status" value="1"/>
</dbReference>
<gene>
    <name evidence="9" type="primary">sugB</name>
    <name evidence="9" type="ORF">HLPCO_001261</name>
</gene>
<name>F7Q1J1_9MOLU</name>
<comment type="similarity">
    <text evidence="7">Belongs to the binding-protein-dependent transport system permease family.</text>
</comment>
<dbReference type="AlphaFoldDB" id="F7Q1J1"/>
<evidence type="ECO:0000313" key="10">
    <source>
        <dbReference type="Proteomes" id="UP000005707"/>
    </source>
</evidence>
<evidence type="ECO:0000256" key="1">
    <source>
        <dbReference type="ARBA" id="ARBA00004651"/>
    </source>
</evidence>
<dbReference type="OrthoDB" id="9810086at2"/>
<dbReference type="CDD" id="cd06261">
    <property type="entry name" value="TM_PBP2"/>
    <property type="match status" value="1"/>
</dbReference>
<keyword evidence="4 7" id="KW-0812">Transmembrane</keyword>
<accession>F7Q1J1</accession>
<evidence type="ECO:0000256" key="3">
    <source>
        <dbReference type="ARBA" id="ARBA00022475"/>
    </source>
</evidence>
<dbReference type="eggNOG" id="COG0395">
    <property type="taxonomic scope" value="Bacteria"/>
</dbReference>
<reference evidence="9 10" key="2">
    <citation type="journal article" date="2013" name="PLoS ONE">
        <title>INDIGO - INtegrated Data Warehouse of MIcrobial GenOmes with Examples from the Red Sea Extremophiles.</title>
        <authorList>
            <person name="Alam I."/>
            <person name="Antunes A."/>
            <person name="Kamau A.A."/>
            <person name="Ba Alawi W."/>
            <person name="Kalkatawi M."/>
            <person name="Stingl U."/>
            <person name="Bajic V.B."/>
        </authorList>
    </citation>
    <scope>NUCLEOTIDE SEQUENCE [LARGE SCALE GENOMIC DNA]</scope>
    <source>
        <strain evidence="9 10">SSD-17B</strain>
    </source>
</reference>
<dbReference type="Pfam" id="PF00528">
    <property type="entry name" value="BPD_transp_1"/>
    <property type="match status" value="1"/>
</dbReference>
<dbReference type="InterPro" id="IPR035906">
    <property type="entry name" value="MetI-like_sf"/>
</dbReference>
<dbReference type="PANTHER" id="PTHR32243">
    <property type="entry name" value="MALTOSE TRANSPORT SYSTEM PERMEASE-RELATED"/>
    <property type="match status" value="1"/>
</dbReference>
<dbReference type="Gene3D" id="1.10.3720.10">
    <property type="entry name" value="MetI-like"/>
    <property type="match status" value="1"/>
</dbReference>
<feature type="transmembrane region" description="Helical" evidence="7">
    <location>
        <begin position="237"/>
        <end position="259"/>
    </location>
</feature>
<dbReference type="InParanoid" id="F7Q1J1"/>
<dbReference type="FunCoup" id="F7Q1J1">
    <property type="interactions" value="83"/>
</dbReference>
<dbReference type="EMBL" id="AFNU02000003">
    <property type="protein sequence ID" value="ERJ12921.1"/>
    <property type="molecule type" value="Genomic_DNA"/>
</dbReference>
<comment type="caution">
    <text evidence="9">The sequence shown here is derived from an EMBL/GenBank/DDBJ whole genome shotgun (WGS) entry which is preliminary data.</text>
</comment>
<dbReference type="STRING" id="1033810.HLPCO_001261"/>
<feature type="transmembrane region" description="Helical" evidence="7">
    <location>
        <begin position="180"/>
        <end position="205"/>
    </location>
</feature>
<keyword evidence="3" id="KW-1003">Cell membrane</keyword>
<keyword evidence="2 7" id="KW-0813">Transport</keyword>
<dbReference type="GO" id="GO:0005886">
    <property type="term" value="C:plasma membrane"/>
    <property type="evidence" value="ECO:0007669"/>
    <property type="project" value="UniProtKB-SubCell"/>
</dbReference>
<feature type="transmembrane region" description="Helical" evidence="7">
    <location>
        <begin position="9"/>
        <end position="30"/>
    </location>
</feature>
<dbReference type="InterPro" id="IPR000515">
    <property type="entry name" value="MetI-like"/>
</dbReference>
<evidence type="ECO:0000256" key="4">
    <source>
        <dbReference type="ARBA" id="ARBA00022692"/>
    </source>
</evidence>
<evidence type="ECO:0000256" key="7">
    <source>
        <dbReference type="RuleBase" id="RU363032"/>
    </source>
</evidence>